<comment type="caution">
    <text evidence="1">Lacks conserved residue(s) required for the propagation of feature annotation.</text>
</comment>
<evidence type="ECO:0000259" key="3">
    <source>
        <dbReference type="PROSITE" id="PS50095"/>
    </source>
</evidence>
<accession>A0A9J5ZW56</accession>
<dbReference type="OrthoDB" id="5322100at2759"/>
<dbReference type="Pfam" id="PF01477">
    <property type="entry name" value="PLAT"/>
    <property type="match status" value="1"/>
</dbReference>
<dbReference type="SUPFAM" id="SSF49723">
    <property type="entry name" value="Lipase/lipooxygenase domain (PLAT/LH2 domain)"/>
    <property type="match status" value="1"/>
</dbReference>
<dbReference type="Gene3D" id="2.60.60.20">
    <property type="entry name" value="PLAT/LH2 domain"/>
    <property type="match status" value="1"/>
</dbReference>
<dbReference type="EMBL" id="JACXVP010000003">
    <property type="protein sequence ID" value="KAG5616194.1"/>
    <property type="molecule type" value="Genomic_DNA"/>
</dbReference>
<dbReference type="Proteomes" id="UP000824120">
    <property type="component" value="Chromosome 3"/>
</dbReference>
<name>A0A9J5ZW56_SOLCO</name>
<evidence type="ECO:0000313" key="5">
    <source>
        <dbReference type="Proteomes" id="UP000824120"/>
    </source>
</evidence>
<organism evidence="4 5">
    <name type="scientific">Solanum commersonii</name>
    <name type="common">Commerson's wild potato</name>
    <name type="synonym">Commerson's nightshade</name>
    <dbReference type="NCBI Taxonomy" id="4109"/>
    <lineage>
        <taxon>Eukaryota</taxon>
        <taxon>Viridiplantae</taxon>
        <taxon>Streptophyta</taxon>
        <taxon>Embryophyta</taxon>
        <taxon>Tracheophyta</taxon>
        <taxon>Spermatophyta</taxon>
        <taxon>Magnoliopsida</taxon>
        <taxon>eudicotyledons</taxon>
        <taxon>Gunneridae</taxon>
        <taxon>Pentapetalae</taxon>
        <taxon>asterids</taxon>
        <taxon>lamiids</taxon>
        <taxon>Solanales</taxon>
        <taxon>Solanaceae</taxon>
        <taxon>Solanoideae</taxon>
        <taxon>Solaneae</taxon>
        <taxon>Solanum</taxon>
    </lineage>
</organism>
<dbReference type="InterPro" id="IPR001024">
    <property type="entry name" value="PLAT/LH2_dom"/>
</dbReference>
<proteinExistence type="predicted"/>
<evidence type="ECO:0000256" key="1">
    <source>
        <dbReference type="PROSITE-ProRule" id="PRU00152"/>
    </source>
</evidence>
<dbReference type="PANTHER" id="PTHR31718:SF36">
    <property type="entry name" value="LIPOXYGENASE HOMOLOGY DOMAIN-CONTAINING PROTEIN 1-LIKE"/>
    <property type="match status" value="1"/>
</dbReference>
<feature type="chain" id="PRO_5039903860" description="PLAT domain-containing protein" evidence="2">
    <location>
        <begin position="30"/>
        <end position="302"/>
    </location>
</feature>
<dbReference type="AlphaFoldDB" id="A0A9J5ZW56"/>
<sequence>MGVAQVDQMWFHLMIILFSFSISISSISGAEQNCVYSAYVRTGQFAGAGTDSKITLSLYDASGSGIRIKNLQAWGGLMGQGYDYFERDSLDMFSGRGPCLNGPICKMNLTSDGTGSSHGWYCSYVGVTSTAEHKRCSQQQFKVEQWLSADAFPDGLTVTRNNCRRIMSDEQQPIYESESSSVVDSVFTVQMQSLALSIAGTAALTVMLGHSMRIVASTDAAQHSLNVFDLQERQEAIHRFKSISEKNSVDHSFKELLHMIGQRMSFCHLTCCDWFLHLIETTPSFGHMASSCWSWMPSHCDT</sequence>
<dbReference type="PROSITE" id="PS50095">
    <property type="entry name" value="PLAT"/>
    <property type="match status" value="1"/>
</dbReference>
<keyword evidence="5" id="KW-1185">Reference proteome</keyword>
<feature type="domain" description="PLAT" evidence="3">
    <location>
        <begin position="34"/>
        <end position="161"/>
    </location>
</feature>
<dbReference type="InterPro" id="IPR036392">
    <property type="entry name" value="PLAT/LH2_dom_sf"/>
</dbReference>
<comment type="caution">
    <text evidence="4">The sequence shown here is derived from an EMBL/GenBank/DDBJ whole genome shotgun (WGS) entry which is preliminary data.</text>
</comment>
<dbReference type="CDD" id="cd01754">
    <property type="entry name" value="PLAT_plant_stress"/>
    <property type="match status" value="1"/>
</dbReference>
<protein>
    <recommendedName>
        <fullName evidence="3">PLAT domain-containing protein</fullName>
    </recommendedName>
</protein>
<evidence type="ECO:0000313" key="4">
    <source>
        <dbReference type="EMBL" id="KAG5616194.1"/>
    </source>
</evidence>
<feature type="signal peptide" evidence="2">
    <location>
        <begin position="1"/>
        <end position="29"/>
    </location>
</feature>
<gene>
    <name evidence="4" type="ORF">H5410_016018</name>
</gene>
<evidence type="ECO:0000256" key="2">
    <source>
        <dbReference type="SAM" id="SignalP"/>
    </source>
</evidence>
<keyword evidence="2" id="KW-0732">Signal</keyword>
<reference evidence="4 5" key="1">
    <citation type="submission" date="2020-09" db="EMBL/GenBank/DDBJ databases">
        <title>De no assembly of potato wild relative species, Solanum commersonii.</title>
        <authorList>
            <person name="Cho K."/>
        </authorList>
    </citation>
    <scope>NUCLEOTIDE SEQUENCE [LARGE SCALE GENOMIC DNA]</scope>
    <source>
        <strain evidence="4">LZ3.2</strain>
        <tissue evidence="4">Leaf</tissue>
    </source>
</reference>
<dbReference type="PANTHER" id="PTHR31718">
    <property type="entry name" value="PLAT DOMAIN-CONTAINING PROTEIN"/>
    <property type="match status" value="1"/>
</dbReference>